<sequence length="88" mass="9817">MPTTRPRHLVTESDELGQALDHAARRWPDLSRGQLVARLAVEGGRRLAVDEGVEAERRRRLLEVAGGHLAGVGDSSRLRTQRDAEWPE</sequence>
<keyword evidence="2" id="KW-1185">Reference proteome</keyword>
<protein>
    <recommendedName>
        <fullName evidence="3">CopG family transcriptional regulator</fullName>
    </recommendedName>
</protein>
<evidence type="ECO:0000313" key="2">
    <source>
        <dbReference type="Proteomes" id="UP000234206"/>
    </source>
</evidence>
<dbReference type="Proteomes" id="UP000234206">
    <property type="component" value="Unassembled WGS sequence"/>
</dbReference>
<organism evidence="1 2">
    <name type="scientific">Kytococcus schroeteri</name>
    <dbReference type="NCBI Taxonomy" id="138300"/>
    <lineage>
        <taxon>Bacteria</taxon>
        <taxon>Bacillati</taxon>
        <taxon>Actinomycetota</taxon>
        <taxon>Actinomycetes</taxon>
        <taxon>Micrococcales</taxon>
        <taxon>Kytococcaceae</taxon>
        <taxon>Kytococcus</taxon>
    </lineage>
</organism>
<evidence type="ECO:0008006" key="3">
    <source>
        <dbReference type="Google" id="ProtNLM"/>
    </source>
</evidence>
<accession>A0A2I1P9C9</accession>
<dbReference type="AlphaFoldDB" id="A0A2I1P9C9"/>
<dbReference type="OrthoDB" id="3699209at2"/>
<comment type="caution">
    <text evidence="1">The sequence shown here is derived from an EMBL/GenBank/DDBJ whole genome shotgun (WGS) entry which is preliminary data.</text>
</comment>
<dbReference type="EMBL" id="PKIZ01000016">
    <property type="protein sequence ID" value="PKZ41223.1"/>
    <property type="molecule type" value="Genomic_DNA"/>
</dbReference>
<evidence type="ECO:0000313" key="1">
    <source>
        <dbReference type="EMBL" id="PKZ41223.1"/>
    </source>
</evidence>
<proteinExistence type="predicted"/>
<name>A0A2I1P9C9_9MICO</name>
<dbReference type="RefSeq" id="WP_070703230.1">
    <property type="nucleotide sequence ID" value="NZ_JBHLVH010000004.1"/>
</dbReference>
<reference evidence="1 2" key="1">
    <citation type="submission" date="2017-12" db="EMBL/GenBank/DDBJ databases">
        <title>Phylogenetic diversity of female urinary microbiome.</title>
        <authorList>
            <person name="Thomas-White K."/>
            <person name="Wolfe A.J."/>
        </authorList>
    </citation>
    <scope>NUCLEOTIDE SEQUENCE [LARGE SCALE GENOMIC DNA]</scope>
    <source>
        <strain evidence="1 2">UMB1298</strain>
    </source>
</reference>
<gene>
    <name evidence="1" type="ORF">CYJ76_08575</name>
</gene>